<feature type="domain" description="UTP23 sensor motif region" evidence="3">
    <location>
        <begin position="242"/>
        <end position="258"/>
    </location>
</feature>
<reference evidence="5" key="1">
    <citation type="journal article" date="2016" name="Genome Announc.">
        <title>Genome sequences of three species of Hanseniaspora isolated from spontaneous wine fermentations.</title>
        <authorList>
            <person name="Sternes P.R."/>
            <person name="Lee D."/>
            <person name="Kutyna D.R."/>
            <person name="Borneman A.R."/>
        </authorList>
    </citation>
    <scope>NUCLEOTIDE SEQUENCE [LARGE SCALE GENOMIC DNA]</scope>
    <source>
        <strain evidence="5">AWRI3580</strain>
    </source>
</reference>
<dbReference type="Pfam" id="PF24779">
    <property type="entry name" value="UTP23_sensor"/>
    <property type="match status" value="1"/>
</dbReference>
<dbReference type="Gene3D" id="3.40.50.1010">
    <property type="entry name" value="5'-nuclease"/>
    <property type="match status" value="1"/>
</dbReference>
<keyword evidence="5" id="KW-1185">Reference proteome</keyword>
<dbReference type="GO" id="GO:0032040">
    <property type="term" value="C:small-subunit processome"/>
    <property type="evidence" value="ECO:0007669"/>
    <property type="project" value="InterPro"/>
</dbReference>
<sequence length="310" mass="35925">MRQKRSKSYKKQMLVYKNTFKFRLPYQIICDEHIIEETYTKRYNLLNNLNKILQPNIIHASNGSKQETDEASLNPKKTLKLFVTQCSMQHIYETKNEDLIEFVKYNFERRRCNHDYKDPKTSEDCIFSITNVTGKKDENEVIKNINNMVIGTNKHKYIICTQDINLRRKLRRVPGVPIVHFMNSNVLLLEPISDTSKQYSENFESQKLTHGLNDSKNAGFKRSVEQMNNSAAPTETPLPVIKKKSTNNPNPLSVKKKVAKVPVHEKNEETKSESTEPAKKKRKRVRSKKNSSATSEDKEDDKTLKADTSA</sequence>
<dbReference type="AlphaFoldDB" id="A0A1E5RQY1"/>
<proteinExistence type="predicted"/>
<feature type="compositionally biased region" description="Basic and acidic residues" evidence="2">
    <location>
        <begin position="300"/>
        <end position="310"/>
    </location>
</feature>
<dbReference type="STRING" id="29833.A0A1E5RQY1"/>
<comment type="caution">
    <text evidence="4">The sequence shown here is derived from an EMBL/GenBank/DDBJ whole genome shotgun (WGS) entry which is preliminary data.</text>
</comment>
<feature type="compositionally biased region" description="Basic residues" evidence="2">
    <location>
        <begin position="279"/>
        <end position="289"/>
    </location>
</feature>
<feature type="region of interest" description="Disordered" evidence="2">
    <location>
        <begin position="226"/>
        <end position="310"/>
    </location>
</feature>
<dbReference type="PANTHER" id="PTHR12416">
    <property type="entry name" value="RRNA-PROCESSING PROTEIN UTP23 HOMOLOG"/>
    <property type="match status" value="1"/>
</dbReference>
<dbReference type="InterPro" id="IPR057776">
    <property type="entry name" value="UTP23_sensor"/>
</dbReference>
<keyword evidence="1" id="KW-0539">Nucleus</keyword>
<evidence type="ECO:0000256" key="2">
    <source>
        <dbReference type="SAM" id="MobiDB-lite"/>
    </source>
</evidence>
<feature type="compositionally biased region" description="Basic and acidic residues" evidence="2">
    <location>
        <begin position="262"/>
        <end position="278"/>
    </location>
</feature>
<accession>A0A1E5RQY1</accession>
<dbReference type="EMBL" id="LPNN01000004">
    <property type="protein sequence ID" value="OEJ89309.1"/>
    <property type="molecule type" value="Genomic_DNA"/>
</dbReference>
<evidence type="ECO:0000313" key="5">
    <source>
        <dbReference type="Proteomes" id="UP000095358"/>
    </source>
</evidence>
<dbReference type="OrthoDB" id="25675at2759"/>
<dbReference type="CDD" id="cd09865">
    <property type="entry name" value="PIN_ScUtp23p-like"/>
    <property type="match status" value="1"/>
</dbReference>
<protein>
    <submittedName>
        <fullName evidence="4">rRNA-processing protein UTP23</fullName>
    </submittedName>
</protein>
<name>A0A1E5RQY1_HANUV</name>
<organism evidence="4 5">
    <name type="scientific">Hanseniaspora uvarum</name>
    <name type="common">Yeast</name>
    <name type="synonym">Kloeckera apiculata</name>
    <dbReference type="NCBI Taxonomy" id="29833"/>
    <lineage>
        <taxon>Eukaryota</taxon>
        <taxon>Fungi</taxon>
        <taxon>Dikarya</taxon>
        <taxon>Ascomycota</taxon>
        <taxon>Saccharomycotina</taxon>
        <taxon>Saccharomycetes</taxon>
        <taxon>Saccharomycodales</taxon>
        <taxon>Saccharomycodaceae</taxon>
        <taxon>Hanseniaspora</taxon>
    </lineage>
</organism>
<dbReference type="Proteomes" id="UP000095358">
    <property type="component" value="Unassembled WGS sequence"/>
</dbReference>
<gene>
    <name evidence="4" type="ORF">AWRI3580_g2243</name>
</gene>
<dbReference type="Pfam" id="PF04900">
    <property type="entry name" value="Fcf1"/>
    <property type="match status" value="1"/>
</dbReference>
<evidence type="ECO:0000313" key="4">
    <source>
        <dbReference type="EMBL" id="OEJ89309.1"/>
    </source>
</evidence>
<evidence type="ECO:0000256" key="1">
    <source>
        <dbReference type="ARBA" id="ARBA00023242"/>
    </source>
</evidence>
<dbReference type="VEuPathDB" id="FungiDB:AWRI3580_g2243"/>
<evidence type="ECO:0000259" key="3">
    <source>
        <dbReference type="Pfam" id="PF24779"/>
    </source>
</evidence>
<dbReference type="InterPro" id="IPR006984">
    <property type="entry name" value="Fcf1/UTP23"/>
</dbReference>